<dbReference type="Proteomes" id="UP000626092">
    <property type="component" value="Unassembled WGS sequence"/>
</dbReference>
<organism evidence="2 3">
    <name type="scientific">Rhododendron simsii</name>
    <name type="common">Sims's rhododendron</name>
    <dbReference type="NCBI Taxonomy" id="118357"/>
    <lineage>
        <taxon>Eukaryota</taxon>
        <taxon>Viridiplantae</taxon>
        <taxon>Streptophyta</taxon>
        <taxon>Embryophyta</taxon>
        <taxon>Tracheophyta</taxon>
        <taxon>Spermatophyta</taxon>
        <taxon>Magnoliopsida</taxon>
        <taxon>eudicotyledons</taxon>
        <taxon>Gunneridae</taxon>
        <taxon>Pentapetalae</taxon>
        <taxon>asterids</taxon>
        <taxon>Ericales</taxon>
        <taxon>Ericaceae</taxon>
        <taxon>Ericoideae</taxon>
        <taxon>Rhodoreae</taxon>
        <taxon>Rhododendron</taxon>
    </lineage>
</organism>
<reference evidence="2" key="1">
    <citation type="submission" date="2019-11" db="EMBL/GenBank/DDBJ databases">
        <authorList>
            <person name="Liu Y."/>
            <person name="Hou J."/>
            <person name="Li T.-Q."/>
            <person name="Guan C.-H."/>
            <person name="Wu X."/>
            <person name="Wu H.-Z."/>
            <person name="Ling F."/>
            <person name="Zhang R."/>
            <person name="Shi X.-G."/>
            <person name="Ren J.-P."/>
            <person name="Chen E.-F."/>
            <person name="Sun J.-M."/>
        </authorList>
    </citation>
    <scope>NUCLEOTIDE SEQUENCE</scope>
    <source>
        <strain evidence="2">Adult_tree_wgs_1</strain>
        <tissue evidence="2">Leaves</tissue>
    </source>
</reference>
<evidence type="ECO:0000313" key="3">
    <source>
        <dbReference type="Proteomes" id="UP000626092"/>
    </source>
</evidence>
<feature type="compositionally biased region" description="Polar residues" evidence="1">
    <location>
        <begin position="14"/>
        <end position="25"/>
    </location>
</feature>
<dbReference type="AlphaFoldDB" id="A0A834GHT7"/>
<gene>
    <name evidence="2" type="ORF">RHSIM_Rhsim09G0065500</name>
</gene>
<comment type="caution">
    <text evidence="2">The sequence shown here is derived from an EMBL/GenBank/DDBJ whole genome shotgun (WGS) entry which is preliminary data.</text>
</comment>
<dbReference type="EMBL" id="WJXA01000009">
    <property type="protein sequence ID" value="KAF7132357.1"/>
    <property type="molecule type" value="Genomic_DNA"/>
</dbReference>
<evidence type="ECO:0000256" key="1">
    <source>
        <dbReference type="SAM" id="MobiDB-lite"/>
    </source>
</evidence>
<accession>A0A834GHT7</accession>
<name>A0A834GHT7_RHOSS</name>
<keyword evidence="3" id="KW-1185">Reference proteome</keyword>
<sequence>MSIRGRARAAQLAKETSISTSNGYTPSPPEDQNMVQPNQPINLSSLLNLPGRGRAAALFVAVEVLRIPWHLMAVVDLLNWTPLLAFRPRRFRPATETNGSIWKKLQMRVW</sequence>
<feature type="region of interest" description="Disordered" evidence="1">
    <location>
        <begin position="1"/>
        <end position="37"/>
    </location>
</feature>
<protein>
    <submittedName>
        <fullName evidence="2">Uncharacterized protein</fullName>
    </submittedName>
</protein>
<evidence type="ECO:0000313" key="2">
    <source>
        <dbReference type="EMBL" id="KAF7132357.1"/>
    </source>
</evidence>
<proteinExistence type="predicted"/>